<reference evidence="1 2" key="1">
    <citation type="submission" date="2016-03" db="EMBL/GenBank/DDBJ databases">
        <title>Cyphomyrmex costatus WGS genome.</title>
        <authorList>
            <person name="Nygaard S."/>
            <person name="Hu H."/>
            <person name="Boomsma J."/>
            <person name="Zhang G."/>
        </authorList>
    </citation>
    <scope>NUCLEOTIDE SEQUENCE [LARGE SCALE GENOMIC DNA]</scope>
    <source>
        <strain evidence="1">MS0001</strain>
        <tissue evidence="1">Whole body</tissue>
    </source>
</reference>
<protein>
    <submittedName>
        <fullName evidence="1">Uncharacterized protein</fullName>
    </submittedName>
</protein>
<gene>
    <name evidence="1" type="ORF">ALC62_13891</name>
</gene>
<proteinExistence type="predicted"/>
<keyword evidence="2" id="KW-1185">Reference proteome</keyword>
<dbReference type="EMBL" id="KQ978292">
    <property type="protein sequence ID" value="KYM95463.1"/>
    <property type="molecule type" value="Genomic_DNA"/>
</dbReference>
<dbReference type="Proteomes" id="UP000078542">
    <property type="component" value="Unassembled WGS sequence"/>
</dbReference>
<organism evidence="1 2">
    <name type="scientific">Cyphomyrmex costatus</name>
    <dbReference type="NCBI Taxonomy" id="456900"/>
    <lineage>
        <taxon>Eukaryota</taxon>
        <taxon>Metazoa</taxon>
        <taxon>Ecdysozoa</taxon>
        <taxon>Arthropoda</taxon>
        <taxon>Hexapoda</taxon>
        <taxon>Insecta</taxon>
        <taxon>Pterygota</taxon>
        <taxon>Neoptera</taxon>
        <taxon>Endopterygota</taxon>
        <taxon>Hymenoptera</taxon>
        <taxon>Apocrita</taxon>
        <taxon>Aculeata</taxon>
        <taxon>Formicoidea</taxon>
        <taxon>Formicidae</taxon>
        <taxon>Myrmicinae</taxon>
        <taxon>Cyphomyrmex</taxon>
    </lineage>
</organism>
<evidence type="ECO:0000313" key="2">
    <source>
        <dbReference type="Proteomes" id="UP000078542"/>
    </source>
</evidence>
<dbReference type="AlphaFoldDB" id="A0A195C5L4"/>
<accession>A0A195C5L4</accession>
<sequence>MPTAGPFKVILAKGTGDLVDSATGFTNVFVANIFLVFDLTKSQWKPRGRIIDEEGRVKLGHNRHDREFSKHQTLKRSKLPY</sequence>
<evidence type="ECO:0000313" key="1">
    <source>
        <dbReference type="EMBL" id="KYM95463.1"/>
    </source>
</evidence>
<name>A0A195C5L4_9HYME</name>